<dbReference type="SUPFAM" id="SSF53067">
    <property type="entry name" value="Actin-like ATPase domain"/>
    <property type="match status" value="2"/>
</dbReference>
<proteinExistence type="predicted"/>
<gene>
    <name evidence="1" type="ORF">CLV98_109111</name>
</gene>
<dbReference type="Proteomes" id="UP000245880">
    <property type="component" value="Unassembled WGS sequence"/>
</dbReference>
<dbReference type="AlphaFoldDB" id="A0A316AH66"/>
<evidence type="ECO:0008006" key="3">
    <source>
        <dbReference type="Google" id="ProtNLM"/>
    </source>
</evidence>
<evidence type="ECO:0000313" key="1">
    <source>
        <dbReference type="EMBL" id="PWJ57002.1"/>
    </source>
</evidence>
<reference evidence="1 2" key="1">
    <citation type="submission" date="2018-03" db="EMBL/GenBank/DDBJ databases">
        <title>Genomic Encyclopedia of Archaeal and Bacterial Type Strains, Phase II (KMG-II): from individual species to whole genera.</title>
        <authorList>
            <person name="Goeker M."/>
        </authorList>
    </citation>
    <scope>NUCLEOTIDE SEQUENCE [LARGE SCALE GENOMIC DNA]</scope>
    <source>
        <strain evidence="1 2">DSM 100346</strain>
    </source>
</reference>
<keyword evidence="2" id="KW-1185">Reference proteome</keyword>
<comment type="caution">
    <text evidence="1">The sequence shown here is derived from an EMBL/GenBank/DDBJ whole genome shotgun (WGS) entry which is preliminary data.</text>
</comment>
<accession>A0A316AH66</accession>
<name>A0A316AH66_9BACT</name>
<dbReference type="InterPro" id="IPR043129">
    <property type="entry name" value="ATPase_NBD"/>
</dbReference>
<dbReference type="RefSeq" id="WP_229203423.1">
    <property type="nucleotide sequence ID" value="NZ_QGDT01000009.1"/>
</dbReference>
<dbReference type="Gene3D" id="1.10.720.160">
    <property type="match status" value="1"/>
</dbReference>
<sequence>MALKTTTMLIADSGSTKTDWVRVEEASVREQFQTAGINPFYQKEEEVGRILAEEVLPNLPGPIDSLYFYGAGCADELSSRPVSEALKSLFPSLQHLLVASDMLGAARGLCGHSPGLACILGTGANNAVYDGAYITKSIGSLGFWLGDEGSGSYLGKGLLVSFLQKDLPADLDTLFRAQFPEVNRLSVLEKAYRQPFPNRYFATFTRFMAEHKQHCFIEQMVNDAFTSFVLKYVKKHPESSHLPIHFTGSVAYYFQDILEVVVASQGLELGYVAKAPLPGLVDYHLAD</sequence>
<dbReference type="CDD" id="cd24079">
    <property type="entry name" value="ASKHA_NBD_PG1100-like"/>
    <property type="match status" value="1"/>
</dbReference>
<protein>
    <recommendedName>
        <fullName evidence="3">N-acetylglucosamine kinase-like BadF-type ATPase</fullName>
    </recommendedName>
</protein>
<dbReference type="EMBL" id="QGDT01000009">
    <property type="protein sequence ID" value="PWJ57002.1"/>
    <property type="molecule type" value="Genomic_DNA"/>
</dbReference>
<dbReference type="Gene3D" id="3.30.420.40">
    <property type="match status" value="2"/>
</dbReference>
<evidence type="ECO:0000313" key="2">
    <source>
        <dbReference type="Proteomes" id="UP000245880"/>
    </source>
</evidence>
<organism evidence="1 2">
    <name type="scientific">Dyadobacter jejuensis</name>
    <dbReference type="NCBI Taxonomy" id="1082580"/>
    <lineage>
        <taxon>Bacteria</taxon>
        <taxon>Pseudomonadati</taxon>
        <taxon>Bacteroidota</taxon>
        <taxon>Cytophagia</taxon>
        <taxon>Cytophagales</taxon>
        <taxon>Spirosomataceae</taxon>
        <taxon>Dyadobacter</taxon>
    </lineage>
</organism>